<dbReference type="EMBL" id="MHLL01000016">
    <property type="protein sequence ID" value="OGZ09717.1"/>
    <property type="molecule type" value="Genomic_DNA"/>
</dbReference>
<sequence>MKYATTINVRKHLSRLVNEVRLHNTVIAIGRRKEPDALLVRFPEYYNKALSAELNFHANSDASKFLKDEPDLYTTADLKKRYGSVHK</sequence>
<organism evidence="2 3">
    <name type="scientific">Candidatus Lloydbacteria bacterium RIFCSPHIGHO2_02_FULL_50_13</name>
    <dbReference type="NCBI Taxonomy" id="1798661"/>
    <lineage>
        <taxon>Bacteria</taxon>
        <taxon>Candidatus Lloydiibacteriota</taxon>
    </lineage>
</organism>
<evidence type="ECO:0008006" key="4">
    <source>
        <dbReference type="Google" id="ProtNLM"/>
    </source>
</evidence>
<reference evidence="2 3" key="1">
    <citation type="journal article" date="2016" name="Nat. Commun.">
        <title>Thousands of microbial genomes shed light on interconnected biogeochemical processes in an aquifer system.</title>
        <authorList>
            <person name="Anantharaman K."/>
            <person name="Brown C.T."/>
            <person name="Hug L.A."/>
            <person name="Sharon I."/>
            <person name="Castelle C.J."/>
            <person name="Probst A.J."/>
            <person name="Thomas B.C."/>
            <person name="Singh A."/>
            <person name="Wilkins M.J."/>
            <person name="Karaoz U."/>
            <person name="Brodie E.L."/>
            <person name="Williams K.H."/>
            <person name="Hubbard S.S."/>
            <person name="Banfield J.F."/>
        </authorList>
    </citation>
    <scope>NUCLEOTIDE SEQUENCE [LARGE SCALE GENOMIC DNA]</scope>
</reference>
<evidence type="ECO:0000256" key="1">
    <source>
        <dbReference type="ARBA" id="ARBA00009981"/>
    </source>
</evidence>
<dbReference type="SUPFAM" id="SSF143120">
    <property type="entry name" value="YefM-like"/>
    <property type="match status" value="1"/>
</dbReference>
<evidence type="ECO:0000313" key="2">
    <source>
        <dbReference type="EMBL" id="OGZ09717.1"/>
    </source>
</evidence>
<proteinExistence type="inferred from homology"/>
<gene>
    <name evidence="2" type="ORF">A3D65_05315</name>
</gene>
<dbReference type="InterPro" id="IPR036165">
    <property type="entry name" value="YefM-like_sf"/>
</dbReference>
<dbReference type="Proteomes" id="UP000177996">
    <property type="component" value="Unassembled WGS sequence"/>
</dbReference>
<comment type="caution">
    <text evidence="2">The sequence shown here is derived from an EMBL/GenBank/DDBJ whole genome shotgun (WGS) entry which is preliminary data.</text>
</comment>
<dbReference type="STRING" id="1798661.A3D65_05315"/>
<protein>
    <recommendedName>
        <fullName evidence="4">Antitoxin</fullName>
    </recommendedName>
</protein>
<evidence type="ECO:0000313" key="3">
    <source>
        <dbReference type="Proteomes" id="UP000177996"/>
    </source>
</evidence>
<dbReference type="AlphaFoldDB" id="A0A1G2D803"/>
<comment type="similarity">
    <text evidence="1">Belongs to the phD/YefM antitoxin family.</text>
</comment>
<name>A0A1G2D803_9BACT</name>
<accession>A0A1G2D803</accession>